<evidence type="ECO:0000313" key="1">
    <source>
        <dbReference type="EMBL" id="NVD45010.1"/>
    </source>
</evidence>
<sequence length="116" mass="12690">MLFTFPVKVRPHSVGNSEHKFEMTFEPDIDLFAMRSELQEAAEEALAETTRNKDKVSTAKGRGPHCTINFGTSEIGKYRLQITLNGVLADPQNAENAVVCAIGSLLHSKRSISDGA</sequence>
<name>A0A850H344_9SPHN</name>
<comment type="caution">
    <text evidence="1">The sequence shown here is derived from an EMBL/GenBank/DDBJ whole genome shotgun (WGS) entry which is preliminary data.</text>
</comment>
<accession>A0A850H344</accession>
<dbReference type="EMBL" id="JABWGV010000002">
    <property type="protein sequence ID" value="NVD45010.1"/>
    <property type="molecule type" value="Genomic_DNA"/>
</dbReference>
<proteinExistence type="predicted"/>
<keyword evidence="2" id="KW-1185">Reference proteome</keyword>
<gene>
    <name evidence="1" type="ORF">HUV48_08245</name>
</gene>
<dbReference type="RefSeq" id="WP_176267283.1">
    <property type="nucleotide sequence ID" value="NZ_JABWGV010000002.1"/>
</dbReference>
<dbReference type="AlphaFoldDB" id="A0A850H344"/>
<dbReference type="Proteomes" id="UP000561438">
    <property type="component" value="Unassembled WGS sequence"/>
</dbReference>
<organism evidence="1 2">
    <name type="scientific">Qipengyuania atrilutea</name>
    <dbReference type="NCBI Taxonomy" id="2744473"/>
    <lineage>
        <taxon>Bacteria</taxon>
        <taxon>Pseudomonadati</taxon>
        <taxon>Pseudomonadota</taxon>
        <taxon>Alphaproteobacteria</taxon>
        <taxon>Sphingomonadales</taxon>
        <taxon>Erythrobacteraceae</taxon>
        <taxon>Qipengyuania</taxon>
    </lineage>
</organism>
<protein>
    <submittedName>
        <fullName evidence="1">Uncharacterized protein</fullName>
    </submittedName>
</protein>
<reference evidence="1 2" key="1">
    <citation type="submission" date="2020-06" db="EMBL/GenBank/DDBJ databases">
        <title>Altererythrobacter sp. HHU K3-1.</title>
        <authorList>
            <person name="Zhang D."/>
            <person name="Xue H."/>
        </authorList>
    </citation>
    <scope>NUCLEOTIDE SEQUENCE [LARGE SCALE GENOMIC DNA]</scope>
    <source>
        <strain evidence="1 2">HHU K3-1</strain>
    </source>
</reference>
<evidence type="ECO:0000313" key="2">
    <source>
        <dbReference type="Proteomes" id="UP000561438"/>
    </source>
</evidence>